<dbReference type="GO" id="GO:0005829">
    <property type="term" value="C:cytosol"/>
    <property type="evidence" value="ECO:0007669"/>
    <property type="project" value="TreeGrafter"/>
</dbReference>
<dbReference type="Gene3D" id="3.40.50.300">
    <property type="entry name" value="P-loop containing nucleotide triphosphate hydrolases"/>
    <property type="match status" value="1"/>
</dbReference>
<evidence type="ECO:0000256" key="1">
    <source>
        <dbReference type="ARBA" id="ARBA00004842"/>
    </source>
</evidence>
<comment type="pathway">
    <text evidence="1 11">Metabolic intermediate biosynthesis; chorismate biosynthesis; chorismate from D-erythrose 4-phosphate and phosphoenolpyruvate: step 5/7.</text>
</comment>
<keyword evidence="11" id="KW-0479">Metal-binding</keyword>
<feature type="binding site" evidence="11">
    <location>
        <position position="16"/>
    </location>
    <ligand>
        <name>Mg(2+)</name>
        <dbReference type="ChEBI" id="CHEBI:18420"/>
    </ligand>
</feature>
<comment type="function">
    <text evidence="11">Catalyzes the specific phosphorylation of the 3-hydroxyl group of shikimic acid using ATP as a cosubstrate.</text>
</comment>
<keyword evidence="8 11" id="KW-0067">ATP-binding</keyword>
<comment type="subunit">
    <text evidence="11">Monomer.</text>
</comment>
<dbReference type="InterPro" id="IPR031322">
    <property type="entry name" value="Shikimate/glucono_kinase"/>
</dbReference>
<keyword evidence="11" id="KW-0460">Magnesium</keyword>
<dbReference type="EC" id="2.7.1.71" evidence="3 11"/>
<reference evidence="12 13" key="1">
    <citation type="submission" date="2017-05" db="EMBL/GenBank/DDBJ databases">
        <title>Polyphasic characterization of four soil-derived phenanthrene-degrading Acidovorax strains and proposal of Acidovorax phenanthrenivorans sp. nov.</title>
        <authorList>
            <person name="Singleton D.R."/>
            <person name="Lee J."/>
            <person name="Dickey A.N."/>
            <person name="Stroud A."/>
            <person name="Scholl E.H."/>
            <person name="Wright F.A."/>
            <person name="Aitken M.D."/>
        </authorList>
    </citation>
    <scope>NUCLEOTIDE SEQUENCE [LARGE SCALE GENOMIC DNA]</scope>
    <source>
        <strain evidence="12">NA3</strain>
    </source>
</reference>
<dbReference type="Pfam" id="PF01202">
    <property type="entry name" value="SKI"/>
    <property type="match status" value="1"/>
</dbReference>
<accession>A0A240TZB5</accession>
<dbReference type="CDD" id="cd00464">
    <property type="entry name" value="SK"/>
    <property type="match status" value="1"/>
</dbReference>
<evidence type="ECO:0000256" key="7">
    <source>
        <dbReference type="ARBA" id="ARBA00022777"/>
    </source>
</evidence>
<proteinExistence type="inferred from homology"/>
<keyword evidence="4 11" id="KW-0028">Amino-acid biosynthesis</keyword>
<evidence type="ECO:0000256" key="11">
    <source>
        <dbReference type="HAMAP-Rule" id="MF_00109"/>
    </source>
</evidence>
<gene>
    <name evidence="11" type="primary">aroK</name>
    <name evidence="12" type="ORF">CBP34_00770</name>
</gene>
<feature type="binding site" evidence="11">
    <location>
        <position position="81"/>
    </location>
    <ligand>
        <name>substrate</name>
    </ligand>
</feature>
<dbReference type="PANTHER" id="PTHR21087">
    <property type="entry name" value="SHIKIMATE KINASE"/>
    <property type="match status" value="1"/>
</dbReference>
<keyword evidence="9 11" id="KW-0057">Aromatic amino acid biosynthesis</keyword>
<keyword evidence="13" id="KW-1185">Reference proteome</keyword>
<sequence length="192" mass="21201">MQIRCALVGMPGSGKSTVGRQLAHRAGVPFIDLDHRLEKMIGTTIRSFFETQGEARFRDLEAQVLAEVTQQPGGMVLSTGGGAVLRAENREVLRQFGNVLYLRASPEEIYKRVKHDKTRPLLQGGNPMEKLRELYAVRDPLYRETAHYVIETGRPSVSTLVSMVMMQLEMAHSAAVSAPASPSADQPSRTSH</sequence>
<keyword evidence="7 11" id="KW-0418">Kinase</keyword>
<dbReference type="InterPro" id="IPR000623">
    <property type="entry name" value="Shikimate_kinase/TSH1"/>
</dbReference>
<dbReference type="GO" id="GO:0004765">
    <property type="term" value="F:shikimate kinase activity"/>
    <property type="evidence" value="ECO:0007669"/>
    <property type="project" value="UniProtKB-UniRule"/>
</dbReference>
<dbReference type="UniPathway" id="UPA00053">
    <property type="reaction ID" value="UER00088"/>
</dbReference>
<evidence type="ECO:0000256" key="4">
    <source>
        <dbReference type="ARBA" id="ARBA00022605"/>
    </source>
</evidence>
<dbReference type="InterPro" id="IPR027417">
    <property type="entry name" value="P-loop_NTPase"/>
</dbReference>
<comment type="subcellular location">
    <subcellularLocation>
        <location evidence="11">Cytoplasm</location>
    </subcellularLocation>
</comment>
<evidence type="ECO:0000256" key="5">
    <source>
        <dbReference type="ARBA" id="ARBA00022679"/>
    </source>
</evidence>
<dbReference type="InterPro" id="IPR023000">
    <property type="entry name" value="Shikimate_kinase_CS"/>
</dbReference>
<protein>
    <recommendedName>
        <fullName evidence="3 11">Shikimate kinase</fullName>
        <shortName evidence="11">SK</shortName>
        <ecNumber evidence="3 11">2.7.1.71</ecNumber>
    </recommendedName>
</protein>
<name>A0A240TZB5_9BURK</name>
<evidence type="ECO:0000256" key="8">
    <source>
        <dbReference type="ARBA" id="ARBA00022840"/>
    </source>
</evidence>
<evidence type="ECO:0000256" key="6">
    <source>
        <dbReference type="ARBA" id="ARBA00022741"/>
    </source>
</evidence>
<dbReference type="EMBL" id="CP021361">
    <property type="protein sequence ID" value="ART50487.1"/>
    <property type="molecule type" value="Genomic_DNA"/>
</dbReference>
<dbReference type="PROSITE" id="PS01128">
    <property type="entry name" value="SHIKIMATE_KINASE"/>
    <property type="match status" value="1"/>
</dbReference>
<dbReference type="GO" id="GO:0005524">
    <property type="term" value="F:ATP binding"/>
    <property type="evidence" value="ECO:0007669"/>
    <property type="project" value="UniProtKB-UniRule"/>
</dbReference>
<comment type="cofactor">
    <cofactor evidence="11">
        <name>Mg(2+)</name>
        <dbReference type="ChEBI" id="CHEBI:18420"/>
    </cofactor>
    <text evidence="11">Binds 1 Mg(2+) ion per subunit.</text>
</comment>
<comment type="catalytic activity">
    <reaction evidence="10 11">
        <text>shikimate + ATP = 3-phosphoshikimate + ADP + H(+)</text>
        <dbReference type="Rhea" id="RHEA:13121"/>
        <dbReference type="ChEBI" id="CHEBI:15378"/>
        <dbReference type="ChEBI" id="CHEBI:30616"/>
        <dbReference type="ChEBI" id="CHEBI:36208"/>
        <dbReference type="ChEBI" id="CHEBI:145989"/>
        <dbReference type="ChEBI" id="CHEBI:456216"/>
        <dbReference type="EC" id="2.7.1.71"/>
    </reaction>
</comment>
<evidence type="ECO:0000256" key="3">
    <source>
        <dbReference type="ARBA" id="ARBA00012154"/>
    </source>
</evidence>
<dbReference type="AlphaFoldDB" id="A0A240TZB5"/>
<dbReference type="PANTHER" id="PTHR21087:SF16">
    <property type="entry name" value="SHIKIMATE KINASE 1, CHLOROPLASTIC"/>
    <property type="match status" value="1"/>
</dbReference>
<evidence type="ECO:0000313" key="12">
    <source>
        <dbReference type="EMBL" id="ART50487.1"/>
    </source>
</evidence>
<organism evidence="12 13">
    <name type="scientific">Acidovorax carolinensis</name>
    <dbReference type="NCBI Taxonomy" id="553814"/>
    <lineage>
        <taxon>Bacteria</taxon>
        <taxon>Pseudomonadati</taxon>
        <taxon>Pseudomonadota</taxon>
        <taxon>Betaproteobacteria</taxon>
        <taxon>Burkholderiales</taxon>
        <taxon>Comamonadaceae</taxon>
        <taxon>Acidovorax</taxon>
    </lineage>
</organism>
<keyword evidence="5 11" id="KW-0808">Transferase</keyword>
<evidence type="ECO:0000256" key="9">
    <source>
        <dbReference type="ARBA" id="ARBA00023141"/>
    </source>
</evidence>
<comment type="caution">
    <text evidence="11">Lacks conserved residue(s) required for the propagation of feature annotation.</text>
</comment>
<evidence type="ECO:0000256" key="2">
    <source>
        <dbReference type="ARBA" id="ARBA00006997"/>
    </source>
</evidence>
<dbReference type="HAMAP" id="MF_00109">
    <property type="entry name" value="Shikimate_kinase"/>
    <property type="match status" value="1"/>
</dbReference>
<feature type="binding site" evidence="11">
    <location>
        <position position="119"/>
    </location>
    <ligand>
        <name>ATP</name>
        <dbReference type="ChEBI" id="CHEBI:30616"/>
    </ligand>
</feature>
<dbReference type="Proteomes" id="UP000194432">
    <property type="component" value="Chromosome 1"/>
</dbReference>
<comment type="similarity">
    <text evidence="2 11">Belongs to the shikimate kinase family.</text>
</comment>
<keyword evidence="11" id="KW-0963">Cytoplasm</keyword>
<feature type="binding site" evidence="11">
    <location>
        <begin position="12"/>
        <end position="17"/>
    </location>
    <ligand>
        <name>ATP</name>
        <dbReference type="ChEBI" id="CHEBI:30616"/>
    </ligand>
</feature>
<evidence type="ECO:0000313" key="13">
    <source>
        <dbReference type="Proteomes" id="UP000194432"/>
    </source>
</evidence>
<dbReference type="PRINTS" id="PR01100">
    <property type="entry name" value="SHIKIMTKNASE"/>
</dbReference>
<dbReference type="KEGG" id="acin:CBP34_00770"/>
<feature type="binding site" evidence="11">
    <location>
        <position position="34"/>
    </location>
    <ligand>
        <name>substrate</name>
    </ligand>
</feature>
<dbReference type="GO" id="GO:0009423">
    <property type="term" value="P:chorismate biosynthetic process"/>
    <property type="evidence" value="ECO:0007669"/>
    <property type="project" value="UniProtKB-UniRule"/>
</dbReference>
<keyword evidence="6 11" id="KW-0547">Nucleotide-binding</keyword>
<evidence type="ECO:0000256" key="10">
    <source>
        <dbReference type="ARBA" id="ARBA00048567"/>
    </source>
</evidence>
<dbReference type="GO" id="GO:0009073">
    <property type="term" value="P:aromatic amino acid family biosynthetic process"/>
    <property type="evidence" value="ECO:0007669"/>
    <property type="project" value="UniProtKB-KW"/>
</dbReference>
<feature type="binding site" evidence="11">
    <location>
        <position position="58"/>
    </location>
    <ligand>
        <name>substrate</name>
    </ligand>
</feature>
<dbReference type="RefSeq" id="WP_094097013.1">
    <property type="nucleotide sequence ID" value="NZ_CP021361.1"/>
</dbReference>
<dbReference type="GO" id="GO:0008652">
    <property type="term" value="P:amino acid biosynthetic process"/>
    <property type="evidence" value="ECO:0007669"/>
    <property type="project" value="UniProtKB-KW"/>
</dbReference>
<feature type="binding site" evidence="11">
    <location>
        <position position="138"/>
    </location>
    <ligand>
        <name>substrate</name>
    </ligand>
</feature>
<dbReference type="SUPFAM" id="SSF52540">
    <property type="entry name" value="P-loop containing nucleoside triphosphate hydrolases"/>
    <property type="match status" value="1"/>
</dbReference>
<dbReference type="GO" id="GO:0000287">
    <property type="term" value="F:magnesium ion binding"/>
    <property type="evidence" value="ECO:0007669"/>
    <property type="project" value="UniProtKB-UniRule"/>
</dbReference>